<feature type="compositionally biased region" description="Polar residues" evidence="5">
    <location>
        <begin position="169"/>
        <end position="188"/>
    </location>
</feature>
<dbReference type="PANTHER" id="PTHR12202">
    <property type="entry name" value="ESF1 HOMOLOG"/>
    <property type="match status" value="1"/>
</dbReference>
<gene>
    <name evidence="8" type="ORF">CUNI_LOCUS20915</name>
</gene>
<feature type="region of interest" description="Disordered" evidence="5">
    <location>
        <begin position="294"/>
        <end position="326"/>
    </location>
</feature>
<feature type="compositionally biased region" description="Acidic residues" evidence="5">
    <location>
        <begin position="74"/>
        <end position="91"/>
    </location>
</feature>
<feature type="compositionally biased region" description="Basic and acidic residues" evidence="5">
    <location>
        <begin position="604"/>
        <end position="617"/>
    </location>
</feature>
<evidence type="ECO:0000256" key="2">
    <source>
        <dbReference type="ARBA" id="ARBA00009087"/>
    </source>
</evidence>
<feature type="region of interest" description="Disordered" evidence="5">
    <location>
        <begin position="456"/>
        <end position="488"/>
    </location>
</feature>
<dbReference type="PANTHER" id="PTHR12202:SF0">
    <property type="entry name" value="ESF1 HOMOLOG"/>
    <property type="match status" value="1"/>
</dbReference>
<evidence type="ECO:0000256" key="5">
    <source>
        <dbReference type="SAM" id="MobiDB-lite"/>
    </source>
</evidence>
<organism evidence="8 9">
    <name type="scientific">Candidula unifasciata</name>
    <dbReference type="NCBI Taxonomy" id="100452"/>
    <lineage>
        <taxon>Eukaryota</taxon>
        <taxon>Metazoa</taxon>
        <taxon>Spiralia</taxon>
        <taxon>Lophotrochozoa</taxon>
        <taxon>Mollusca</taxon>
        <taxon>Gastropoda</taxon>
        <taxon>Heterobranchia</taxon>
        <taxon>Euthyneura</taxon>
        <taxon>Panpulmonata</taxon>
        <taxon>Eupulmonata</taxon>
        <taxon>Stylommatophora</taxon>
        <taxon>Helicina</taxon>
        <taxon>Helicoidea</taxon>
        <taxon>Geomitridae</taxon>
        <taxon>Candidula</taxon>
    </lineage>
</organism>
<evidence type="ECO:0008006" key="10">
    <source>
        <dbReference type="Google" id="ProtNLM"/>
    </source>
</evidence>
<dbReference type="Proteomes" id="UP000678393">
    <property type="component" value="Unassembled WGS sequence"/>
</dbReference>
<evidence type="ECO:0000313" key="8">
    <source>
        <dbReference type="EMBL" id="CAG5135357.1"/>
    </source>
</evidence>
<feature type="compositionally biased region" description="Acidic residues" evidence="5">
    <location>
        <begin position="460"/>
        <end position="470"/>
    </location>
</feature>
<feature type="compositionally biased region" description="Basic and acidic residues" evidence="5">
    <location>
        <begin position="112"/>
        <end position="130"/>
    </location>
</feature>
<feature type="compositionally biased region" description="Basic residues" evidence="5">
    <location>
        <begin position="556"/>
        <end position="569"/>
    </location>
</feature>
<dbReference type="EMBL" id="CAJHNH020008223">
    <property type="protein sequence ID" value="CAG5135357.1"/>
    <property type="molecule type" value="Genomic_DNA"/>
</dbReference>
<accession>A0A8S4A0J4</accession>
<comment type="subcellular location">
    <subcellularLocation>
        <location evidence="1">Nucleus</location>
        <location evidence="1">Nucleolus</location>
    </subcellularLocation>
</comment>
<evidence type="ECO:0000256" key="4">
    <source>
        <dbReference type="ARBA" id="ARBA00023242"/>
    </source>
</evidence>
<keyword evidence="3" id="KW-0175">Coiled coil</keyword>
<dbReference type="GO" id="GO:0006364">
    <property type="term" value="P:rRNA processing"/>
    <property type="evidence" value="ECO:0007669"/>
    <property type="project" value="InterPro"/>
</dbReference>
<dbReference type="InterPro" id="IPR039754">
    <property type="entry name" value="Esf1"/>
</dbReference>
<dbReference type="Pfam" id="PF08159">
    <property type="entry name" value="NUC153"/>
    <property type="match status" value="1"/>
</dbReference>
<evidence type="ECO:0000313" key="9">
    <source>
        <dbReference type="Proteomes" id="UP000678393"/>
    </source>
</evidence>
<comment type="caution">
    <text evidence="8">The sequence shown here is derived from an EMBL/GenBank/DDBJ whole genome shotgun (WGS) entry which is preliminary data.</text>
</comment>
<feature type="compositionally biased region" description="Basic and acidic residues" evidence="5">
    <location>
        <begin position="533"/>
        <end position="543"/>
    </location>
</feature>
<dbReference type="GO" id="GO:0005730">
    <property type="term" value="C:nucleolus"/>
    <property type="evidence" value="ECO:0007669"/>
    <property type="project" value="UniProtKB-SubCell"/>
</dbReference>
<dbReference type="Pfam" id="PF25121">
    <property type="entry name" value="RRM_ESF1"/>
    <property type="match status" value="1"/>
</dbReference>
<evidence type="ECO:0000259" key="6">
    <source>
        <dbReference type="Pfam" id="PF08159"/>
    </source>
</evidence>
<dbReference type="InterPro" id="IPR056750">
    <property type="entry name" value="RRM_ESF1"/>
</dbReference>
<comment type="similarity">
    <text evidence="2">Belongs to the ESF1 family.</text>
</comment>
<dbReference type="InterPro" id="IPR012580">
    <property type="entry name" value="NUC153"/>
</dbReference>
<feature type="compositionally biased region" description="Polar residues" evidence="5">
    <location>
        <begin position="581"/>
        <end position="591"/>
    </location>
</feature>
<feature type="compositionally biased region" description="Basic and acidic residues" evidence="5">
    <location>
        <begin position="295"/>
        <end position="305"/>
    </location>
</feature>
<feature type="compositionally biased region" description="Acidic residues" evidence="5">
    <location>
        <begin position="503"/>
        <end position="512"/>
    </location>
</feature>
<feature type="compositionally biased region" description="Polar residues" evidence="5">
    <location>
        <begin position="716"/>
        <end position="733"/>
    </location>
</feature>
<dbReference type="AlphaFoldDB" id="A0A8S4A0J4"/>
<feature type="domain" description="ESF1 RRM" evidence="7">
    <location>
        <begin position="230"/>
        <end position="393"/>
    </location>
</feature>
<evidence type="ECO:0000256" key="1">
    <source>
        <dbReference type="ARBA" id="ARBA00004604"/>
    </source>
</evidence>
<feature type="region of interest" description="Disordered" evidence="5">
    <location>
        <begin position="701"/>
        <end position="743"/>
    </location>
</feature>
<reference evidence="8" key="1">
    <citation type="submission" date="2021-04" db="EMBL/GenBank/DDBJ databases">
        <authorList>
            <consortium name="Molecular Ecology Group"/>
        </authorList>
    </citation>
    <scope>NUCLEOTIDE SEQUENCE</scope>
</reference>
<keyword evidence="9" id="KW-1185">Reference proteome</keyword>
<protein>
    <recommendedName>
        <fullName evidence="10">NUC153 domain-containing protein</fullName>
    </recommendedName>
</protein>
<sequence>MEDIQDDPRFAHILSDPKFMIMPKSKKKVKIDSRFRSVFTSEKFSHKTEIDKRGRPIFDATKRNSNVMKRFYELSDEDDDDEEDDNEDEKSESDQEVAHSQQNKERRKNKRPRVDDDVSTKSFSETETKPQRQISQEQKKKKQIEKKRTPTNNKVNKLVFGRKDKIVSAKSSPVKDSNSDQEGSSSCTTDDEDDDVELPEFSQEFALEETDIEHKWNELHTDAVTVVESTCRLAVCNMDWDFVKAQDLFVLFKSFVPDGGQVKSVTIYPSEFGKERMAEEALLGPREIRAQANQECRKADKEGQNGKKKNRATNQQQAKRDSKDLEATQTEKLREYQLNRLRYYFAVVDCDSVVTAETIYNECDGREYLLSSVRLDLRFIPDGMTFEDPPREVFSQEQSILEYKPNQFSSTALCQAKVDVTWDETEFDRLSRRIGGMQQKELESIVEENKYADIIAPPESDSDQDADDQPDWLKQALDSNGNEELNEEDKIAMYRKLLMEKLDDEEGDDEGDELKGEEKELVWTPGLKSSLVKRMERKERKQENTGVVSDYLEKKREKKKKKKQNKVKKHTVDDEKEQADTVDNTNENTGAVSAHKQTKKKQKRNESEEKAEAKNMADLELLVMGDDDVKDEHPDKDKTSKKKSKKMKMKKKKLAAVEDEFQLDMNDPRFGALYTSQHFHIDPSSAQFKKSTHMAALMNEQIKRRGHSGKPVKVTGSKSDQSVEPSKSLSQALVESIKSKMRK</sequence>
<dbReference type="OrthoDB" id="431825at2759"/>
<evidence type="ECO:0000259" key="7">
    <source>
        <dbReference type="Pfam" id="PF25121"/>
    </source>
</evidence>
<dbReference type="GO" id="GO:0003723">
    <property type="term" value="F:RNA binding"/>
    <property type="evidence" value="ECO:0007669"/>
    <property type="project" value="TreeGrafter"/>
</dbReference>
<feature type="compositionally biased region" description="Basic residues" evidence="5">
    <location>
        <begin position="639"/>
        <end position="654"/>
    </location>
</feature>
<name>A0A8S4A0J4_9EUPU</name>
<keyword evidence="4" id="KW-0539">Nucleus</keyword>
<proteinExistence type="inferred from homology"/>
<feature type="domain" description="NUC153" evidence="6">
    <location>
        <begin position="667"/>
        <end position="690"/>
    </location>
</feature>
<feature type="region of interest" description="Disordered" evidence="5">
    <location>
        <begin position="63"/>
        <end position="195"/>
    </location>
</feature>
<feature type="region of interest" description="Disordered" evidence="5">
    <location>
        <begin position="503"/>
        <end position="654"/>
    </location>
</feature>
<evidence type="ECO:0000256" key="3">
    <source>
        <dbReference type="ARBA" id="ARBA00023054"/>
    </source>
</evidence>